<evidence type="ECO:0000256" key="8">
    <source>
        <dbReference type="ARBA" id="ARBA00023136"/>
    </source>
</evidence>
<dbReference type="AlphaFoldDB" id="A0AA92C536"/>
<keyword evidence="7" id="KW-1278">Translocase</keyword>
<dbReference type="PROSITE" id="PS50893">
    <property type="entry name" value="ABC_TRANSPORTER_2"/>
    <property type="match status" value="1"/>
</dbReference>
<evidence type="ECO:0000313" key="11">
    <source>
        <dbReference type="Proteomes" id="UP000244335"/>
    </source>
</evidence>
<dbReference type="Pfam" id="PF00005">
    <property type="entry name" value="ABC_tran"/>
    <property type="match status" value="1"/>
</dbReference>
<dbReference type="InterPro" id="IPR050166">
    <property type="entry name" value="ABC_transporter_ATP-bind"/>
</dbReference>
<dbReference type="PROSITE" id="PS00211">
    <property type="entry name" value="ABC_TRANSPORTER_1"/>
    <property type="match status" value="1"/>
</dbReference>
<dbReference type="GO" id="GO:0016887">
    <property type="term" value="F:ATP hydrolysis activity"/>
    <property type="evidence" value="ECO:0007669"/>
    <property type="project" value="InterPro"/>
</dbReference>
<dbReference type="PANTHER" id="PTHR42788:SF18">
    <property type="entry name" value="TAURINE IMPORT ATP-BINDING PROTEIN TAUB"/>
    <property type="match status" value="1"/>
</dbReference>
<evidence type="ECO:0000259" key="9">
    <source>
        <dbReference type="PROSITE" id="PS50893"/>
    </source>
</evidence>
<accession>A0AA92C536</accession>
<reference evidence="10 11" key="1">
    <citation type="submission" date="2018-04" db="EMBL/GenBank/DDBJ databases">
        <authorList>
            <person name="Hagen T."/>
        </authorList>
    </citation>
    <scope>NUCLEOTIDE SEQUENCE [LARGE SCALE GENOMIC DNA]</scope>
    <source>
        <strain evidence="10 11">TPD7009</strain>
    </source>
</reference>
<evidence type="ECO:0000256" key="5">
    <source>
        <dbReference type="ARBA" id="ARBA00022741"/>
    </source>
</evidence>
<comment type="similarity">
    <text evidence="1">Belongs to the ABC transporter superfamily.</text>
</comment>
<evidence type="ECO:0000256" key="4">
    <source>
        <dbReference type="ARBA" id="ARBA00022519"/>
    </source>
</evidence>
<dbReference type="InterPro" id="IPR027417">
    <property type="entry name" value="P-loop_NTPase"/>
</dbReference>
<organism evidence="10 11">
    <name type="scientific">Rhizobium rhizogenes</name>
    <name type="common">Agrobacterium rhizogenes</name>
    <dbReference type="NCBI Taxonomy" id="359"/>
    <lineage>
        <taxon>Bacteria</taxon>
        <taxon>Pseudomonadati</taxon>
        <taxon>Pseudomonadota</taxon>
        <taxon>Alphaproteobacteria</taxon>
        <taxon>Hyphomicrobiales</taxon>
        <taxon>Rhizobiaceae</taxon>
        <taxon>Rhizobium/Agrobacterium group</taxon>
        <taxon>Rhizobium</taxon>
    </lineage>
</organism>
<dbReference type="EMBL" id="QDFR01000002">
    <property type="protein sequence ID" value="PVE55602.1"/>
    <property type="molecule type" value="Genomic_DNA"/>
</dbReference>
<dbReference type="PANTHER" id="PTHR42788">
    <property type="entry name" value="TAURINE IMPORT ATP-BINDING PROTEIN-RELATED"/>
    <property type="match status" value="1"/>
</dbReference>
<protein>
    <submittedName>
        <fullName evidence="10">Taurine ABC transporter ATP-binding subunit</fullName>
        <ecNumber evidence="10">3.6.3.36</ecNumber>
    </submittedName>
</protein>
<sequence>MPSRLTFDTVSLTYPGRSKAAPDVHVLERINLSITSGEFVVVIGRSGSGKTSLLNLAAGFQAPTSGTILLDGRPISGPGAERAVVFQDDALYPWLNARDNIAFPLSLKNVPPAERRKIANDLLIRVGLDGAGDRRIWELSGGMRQRVGIARALAAEPSFLLLDEPLGALDALTRTKLQLFLLDIWKTSQAGALLITHSIEEALLLATRIVVLQPNPGRIGTILESGFAEEILSGVDPRKVRQSPLFRSMHDGLTALIHDTADEELAA</sequence>
<gene>
    <name evidence="10" type="primary">tauB</name>
    <name evidence="10" type="ORF">DC430_10580</name>
</gene>
<evidence type="ECO:0000313" key="10">
    <source>
        <dbReference type="EMBL" id="PVE55602.1"/>
    </source>
</evidence>
<keyword evidence="4" id="KW-0997">Cell inner membrane</keyword>
<dbReference type="Proteomes" id="UP000244335">
    <property type="component" value="Unassembled WGS sequence"/>
</dbReference>
<dbReference type="InterPro" id="IPR003593">
    <property type="entry name" value="AAA+_ATPase"/>
</dbReference>
<name>A0AA92C536_RHIRH</name>
<dbReference type="RefSeq" id="WP_116493347.1">
    <property type="nucleotide sequence ID" value="NZ_QDFR01000002.1"/>
</dbReference>
<dbReference type="InterPro" id="IPR003439">
    <property type="entry name" value="ABC_transporter-like_ATP-bd"/>
</dbReference>
<keyword evidence="6 10" id="KW-0067">ATP-binding</keyword>
<dbReference type="CDD" id="cd03293">
    <property type="entry name" value="ABC_NrtD_SsuB_transporters"/>
    <property type="match status" value="1"/>
</dbReference>
<dbReference type="Gene3D" id="3.40.50.300">
    <property type="entry name" value="P-loop containing nucleotide triphosphate hydrolases"/>
    <property type="match status" value="1"/>
</dbReference>
<proteinExistence type="inferred from homology"/>
<keyword evidence="8" id="KW-0472">Membrane</keyword>
<evidence type="ECO:0000256" key="1">
    <source>
        <dbReference type="ARBA" id="ARBA00005417"/>
    </source>
</evidence>
<dbReference type="InterPro" id="IPR017871">
    <property type="entry name" value="ABC_transporter-like_CS"/>
</dbReference>
<evidence type="ECO:0000256" key="2">
    <source>
        <dbReference type="ARBA" id="ARBA00022448"/>
    </source>
</evidence>
<keyword evidence="3" id="KW-1003">Cell membrane</keyword>
<keyword evidence="10" id="KW-0378">Hydrolase</keyword>
<keyword evidence="2" id="KW-0813">Transport</keyword>
<keyword evidence="5" id="KW-0547">Nucleotide-binding</keyword>
<comment type="caution">
    <text evidence="10">The sequence shown here is derived from an EMBL/GenBank/DDBJ whole genome shotgun (WGS) entry which is preliminary data.</text>
</comment>
<dbReference type="SUPFAM" id="SSF52540">
    <property type="entry name" value="P-loop containing nucleoside triphosphate hydrolases"/>
    <property type="match status" value="1"/>
</dbReference>
<dbReference type="SMART" id="SM00382">
    <property type="entry name" value="AAA"/>
    <property type="match status" value="1"/>
</dbReference>
<dbReference type="EC" id="3.6.3.36" evidence="10"/>
<feature type="domain" description="ABC transporter" evidence="9">
    <location>
        <begin position="5"/>
        <end position="244"/>
    </location>
</feature>
<dbReference type="GO" id="GO:0005524">
    <property type="term" value="F:ATP binding"/>
    <property type="evidence" value="ECO:0007669"/>
    <property type="project" value="UniProtKB-KW"/>
</dbReference>
<evidence type="ECO:0000256" key="7">
    <source>
        <dbReference type="ARBA" id="ARBA00022967"/>
    </source>
</evidence>
<evidence type="ECO:0000256" key="3">
    <source>
        <dbReference type="ARBA" id="ARBA00022475"/>
    </source>
</evidence>
<evidence type="ECO:0000256" key="6">
    <source>
        <dbReference type="ARBA" id="ARBA00022840"/>
    </source>
</evidence>